<organism evidence="2">
    <name type="scientific">marine sediment metagenome</name>
    <dbReference type="NCBI Taxonomy" id="412755"/>
    <lineage>
        <taxon>unclassified sequences</taxon>
        <taxon>metagenomes</taxon>
        <taxon>ecological metagenomes</taxon>
    </lineage>
</organism>
<dbReference type="EMBL" id="LAZR01000514">
    <property type="protein sequence ID" value="KKN65897.1"/>
    <property type="molecule type" value="Genomic_DNA"/>
</dbReference>
<sequence length="78" mass="8860">MNHRPKGWKNPHGTPEQRADDSPKGLIGEDKYCYDAFEAGADAMLEGLKKEGEYRKAYDLFNDIPHKAGTYIFIPEES</sequence>
<evidence type="ECO:0000256" key="1">
    <source>
        <dbReference type="SAM" id="MobiDB-lite"/>
    </source>
</evidence>
<name>A0A0F9STF5_9ZZZZ</name>
<feature type="compositionally biased region" description="Basic and acidic residues" evidence="1">
    <location>
        <begin position="15"/>
        <end position="26"/>
    </location>
</feature>
<protein>
    <submittedName>
        <fullName evidence="2">Uncharacterized protein</fullName>
    </submittedName>
</protein>
<comment type="caution">
    <text evidence="2">The sequence shown here is derived from an EMBL/GenBank/DDBJ whole genome shotgun (WGS) entry which is preliminary data.</text>
</comment>
<accession>A0A0F9STF5</accession>
<evidence type="ECO:0000313" key="2">
    <source>
        <dbReference type="EMBL" id="KKN65897.1"/>
    </source>
</evidence>
<dbReference type="AlphaFoldDB" id="A0A0F9STF5"/>
<gene>
    <name evidence="2" type="ORF">LCGC14_0477140</name>
</gene>
<feature type="region of interest" description="Disordered" evidence="1">
    <location>
        <begin position="1"/>
        <end position="26"/>
    </location>
</feature>
<proteinExistence type="predicted"/>
<reference evidence="2" key="1">
    <citation type="journal article" date="2015" name="Nature">
        <title>Complex archaea that bridge the gap between prokaryotes and eukaryotes.</title>
        <authorList>
            <person name="Spang A."/>
            <person name="Saw J.H."/>
            <person name="Jorgensen S.L."/>
            <person name="Zaremba-Niedzwiedzka K."/>
            <person name="Martijn J."/>
            <person name="Lind A.E."/>
            <person name="van Eijk R."/>
            <person name="Schleper C."/>
            <person name="Guy L."/>
            <person name="Ettema T.J."/>
        </authorList>
    </citation>
    <scope>NUCLEOTIDE SEQUENCE</scope>
</reference>